<dbReference type="EMBL" id="PYVF01000060">
    <property type="protein sequence ID" value="PTB88461.1"/>
    <property type="molecule type" value="Genomic_DNA"/>
</dbReference>
<feature type="non-terminal residue" evidence="1">
    <location>
        <position position="169"/>
    </location>
</feature>
<dbReference type="InterPro" id="IPR029063">
    <property type="entry name" value="SAM-dependent_MTases_sf"/>
</dbReference>
<evidence type="ECO:0000313" key="1">
    <source>
        <dbReference type="EMBL" id="PTB88461.1"/>
    </source>
</evidence>
<sequence>MSASSMPFQQIFWPGSRLIVYGTGIGATVSELVQLGYPAHGWERSVEFLEAEVQSDRLLENHLELVETSKPVLYTPVDGMICANLFEQLQPHEVFSELLSIRELIKEFGRLVVPHQLGSDFSAEQFILLAQRVGFSCIEHHAQGLVFTKRAVAGQPLDRIESVLRNDRK</sequence>
<protein>
    <submittedName>
        <fullName evidence="1">Uncharacterized protein</fullName>
    </submittedName>
</protein>
<dbReference type="Proteomes" id="UP000242087">
    <property type="component" value="Unassembled WGS sequence"/>
</dbReference>
<dbReference type="Gene3D" id="3.40.50.150">
    <property type="entry name" value="Vaccinia Virus protein VP39"/>
    <property type="match status" value="1"/>
</dbReference>
<dbReference type="AlphaFoldDB" id="A0A2T4D3S3"/>
<dbReference type="SUPFAM" id="SSF53335">
    <property type="entry name" value="S-adenosyl-L-methionine-dependent methyltransferases"/>
    <property type="match status" value="1"/>
</dbReference>
<proteinExistence type="predicted"/>
<reference evidence="1 2" key="1">
    <citation type="submission" date="2018-03" db="EMBL/GenBank/DDBJ databases">
        <title>Cross-interface Injection: A General Nanoliter Liquid Handling Method Applied to Single Cells Genome Amplification Automated Nanoliter Liquid Handling Applied to Single Cell Multiple Displacement Amplification.</title>
        <authorList>
            <person name="Yun J."/>
            <person name="Xu P."/>
            <person name="Xu J."/>
            <person name="Dai X."/>
            <person name="Wang Y."/>
            <person name="Zheng X."/>
            <person name="Cao C."/>
            <person name="Yi Q."/>
            <person name="Zhu Y."/>
            <person name="Wang L."/>
            <person name="Dong Z."/>
            <person name="Huang Y."/>
            <person name="Huang L."/>
            <person name="Du W."/>
        </authorList>
    </citation>
    <scope>NUCLEOTIDE SEQUENCE [LARGE SCALE GENOMIC DNA]</scope>
    <source>
        <strain evidence="1 2">A12-4</strain>
    </source>
</reference>
<evidence type="ECO:0000313" key="2">
    <source>
        <dbReference type="Proteomes" id="UP000242087"/>
    </source>
</evidence>
<gene>
    <name evidence="1" type="ORF">C9927_04105</name>
</gene>
<comment type="caution">
    <text evidence="1">The sequence shown here is derived from an EMBL/GenBank/DDBJ whole genome shotgun (WGS) entry which is preliminary data.</text>
</comment>
<accession>A0A2T4D3S3</accession>
<organism evidence="1 2">
    <name type="scientific">Pseudidiomarina aestuarii</name>
    <dbReference type="NCBI Taxonomy" id="624146"/>
    <lineage>
        <taxon>Bacteria</taxon>
        <taxon>Pseudomonadati</taxon>
        <taxon>Pseudomonadota</taxon>
        <taxon>Gammaproteobacteria</taxon>
        <taxon>Alteromonadales</taxon>
        <taxon>Idiomarinaceae</taxon>
        <taxon>Pseudidiomarina</taxon>
    </lineage>
</organism>
<name>A0A2T4D3S3_9GAMM</name>